<evidence type="ECO:0000259" key="6">
    <source>
        <dbReference type="Pfam" id="PF00535"/>
    </source>
</evidence>
<dbReference type="SUPFAM" id="SSF53448">
    <property type="entry name" value="Nucleotide-diphospho-sugar transferases"/>
    <property type="match status" value="1"/>
</dbReference>
<dbReference type="RefSeq" id="WP_052653332.1">
    <property type="nucleotide sequence ID" value="NZ_CCXS01000001.1"/>
</dbReference>
<evidence type="ECO:0000256" key="5">
    <source>
        <dbReference type="SAM" id="Phobius"/>
    </source>
</evidence>
<dbReference type="GO" id="GO:0000271">
    <property type="term" value="P:polysaccharide biosynthetic process"/>
    <property type="evidence" value="ECO:0007669"/>
    <property type="project" value="InterPro"/>
</dbReference>
<keyword evidence="4 5" id="KW-0472">Membrane</keyword>
<dbReference type="STRING" id="1499687.BN1080_03110"/>
<evidence type="ECO:0000256" key="2">
    <source>
        <dbReference type="ARBA" id="ARBA00022692"/>
    </source>
</evidence>
<dbReference type="Pfam" id="PF00535">
    <property type="entry name" value="Glycos_transf_2"/>
    <property type="match status" value="1"/>
</dbReference>
<dbReference type="InterPro" id="IPR029044">
    <property type="entry name" value="Nucleotide-diphossugar_trans"/>
</dbReference>
<dbReference type="GO" id="GO:0016020">
    <property type="term" value="C:membrane"/>
    <property type="evidence" value="ECO:0007669"/>
    <property type="project" value="UniProtKB-SubCell"/>
</dbReference>
<feature type="transmembrane region" description="Helical" evidence="5">
    <location>
        <begin position="225"/>
        <end position="246"/>
    </location>
</feature>
<dbReference type="Proteomes" id="UP000043699">
    <property type="component" value="Unassembled WGS sequence"/>
</dbReference>
<reference evidence="8 9" key="1">
    <citation type="submission" date="2014-09" db="EMBL/GenBank/DDBJ databases">
        <authorList>
            <person name="Urmite Genomes Urmite Genomes"/>
        </authorList>
    </citation>
    <scope>NUCLEOTIDE SEQUENCE [LARGE SCALE GENOMIC DNA]</scope>
    <source>
        <strain evidence="8 9">ES2</strain>
    </source>
</reference>
<dbReference type="Gene3D" id="3.90.550.10">
    <property type="entry name" value="Spore Coat Polysaccharide Biosynthesis Protein SpsA, Chain A"/>
    <property type="match status" value="1"/>
</dbReference>
<organism evidence="8 9">
    <name type="scientific">Planococcus massiliensis</name>
    <dbReference type="NCBI Taxonomy" id="1499687"/>
    <lineage>
        <taxon>Bacteria</taxon>
        <taxon>Bacillati</taxon>
        <taxon>Bacillota</taxon>
        <taxon>Bacilli</taxon>
        <taxon>Bacillales</taxon>
        <taxon>Caryophanaceae</taxon>
        <taxon>Planococcus</taxon>
    </lineage>
</organism>
<evidence type="ECO:0000259" key="7">
    <source>
        <dbReference type="Pfam" id="PF04138"/>
    </source>
</evidence>
<feature type="transmembrane region" description="Helical" evidence="5">
    <location>
        <begin position="292"/>
        <end position="314"/>
    </location>
</feature>
<dbReference type="OrthoDB" id="9810303at2"/>
<dbReference type="PANTHER" id="PTHR10859:SF114">
    <property type="entry name" value="DOLICHOL-PHOSPHATE MANNOSYLTRANSFERASE"/>
    <property type="match status" value="1"/>
</dbReference>
<evidence type="ECO:0000256" key="4">
    <source>
        <dbReference type="ARBA" id="ARBA00023136"/>
    </source>
</evidence>
<gene>
    <name evidence="8" type="ORF">BN1080_03110</name>
</gene>
<comment type="subcellular location">
    <subcellularLocation>
        <location evidence="1">Membrane</location>
        <topology evidence="1">Multi-pass membrane protein</topology>
    </subcellularLocation>
</comment>
<dbReference type="Pfam" id="PF04138">
    <property type="entry name" value="GtrA_DPMS_TM"/>
    <property type="match status" value="1"/>
</dbReference>
<feature type="domain" description="Glycosyltransferase 2-like" evidence="6">
    <location>
        <begin position="6"/>
        <end position="145"/>
    </location>
</feature>
<dbReference type="AlphaFoldDB" id="A0A098ES10"/>
<evidence type="ECO:0000313" key="8">
    <source>
        <dbReference type="EMBL" id="CEG24091.1"/>
    </source>
</evidence>
<dbReference type="InterPro" id="IPR001173">
    <property type="entry name" value="Glyco_trans_2-like"/>
</dbReference>
<dbReference type="CDD" id="cd04179">
    <property type="entry name" value="DPM_DPG-synthase_like"/>
    <property type="match status" value="1"/>
</dbReference>
<dbReference type="InterPro" id="IPR007267">
    <property type="entry name" value="GtrA_DPMS_TM"/>
</dbReference>
<evidence type="ECO:0000256" key="1">
    <source>
        <dbReference type="ARBA" id="ARBA00004141"/>
    </source>
</evidence>
<feature type="domain" description="GtrA/DPMS transmembrane" evidence="7">
    <location>
        <begin position="228"/>
        <end position="345"/>
    </location>
</feature>
<dbReference type="GO" id="GO:0006487">
    <property type="term" value="P:protein N-linked glycosylation"/>
    <property type="evidence" value="ECO:0007669"/>
    <property type="project" value="TreeGrafter"/>
</dbReference>
<protein>
    <submittedName>
        <fullName evidence="8">N-glycosyltransferase</fullName>
    </submittedName>
</protein>
<evidence type="ECO:0000256" key="3">
    <source>
        <dbReference type="ARBA" id="ARBA00022989"/>
    </source>
</evidence>
<name>A0A098ES10_9BACL</name>
<accession>A0A098ES10</accession>
<keyword evidence="3 5" id="KW-1133">Transmembrane helix</keyword>
<dbReference type="GO" id="GO:0016740">
    <property type="term" value="F:transferase activity"/>
    <property type="evidence" value="ECO:0007669"/>
    <property type="project" value="UniProtKB-KW"/>
</dbReference>
<sequence length="348" mass="39473">MKQFAIIIPAYKPDHKCEKLITEILAAGFQRIIVVDDGSGPEYAPFFDSLMPLPEVTVLRHAANQGKGRALKTAFHYILNQNLPYEAVITADADGQHLVSDMLKIAAQLSSTPHRFVMGVRDFTQKDVPFRSRFGNRFTRLLFRLSTGTSLTDTQTGLRGIPVSQLRLLLTVLGERFEYEMNMLAALKPKGIQIAEVPIETVYIDENKSSHFHPLRDSFHIYKIFLLYGLSGAASFGLDIGLYWIFLQLFRPEAPQLFIVLATIAARVLSSLFNYYVNRHKVFGQGSRQSLIRYYLLAAFIMLVSAGSVHFLYAEWLGRGEVVLKVLVDTLLFIFGFVVQRAWVFRKE</sequence>
<keyword evidence="2 5" id="KW-0812">Transmembrane</keyword>
<keyword evidence="8" id="KW-0808">Transferase</keyword>
<evidence type="ECO:0000313" key="9">
    <source>
        <dbReference type="Proteomes" id="UP000043699"/>
    </source>
</evidence>
<feature type="transmembrane region" description="Helical" evidence="5">
    <location>
        <begin position="258"/>
        <end position="277"/>
    </location>
</feature>
<proteinExistence type="predicted"/>
<dbReference type="EMBL" id="CCXS01000001">
    <property type="protein sequence ID" value="CEG24091.1"/>
    <property type="molecule type" value="Genomic_DNA"/>
</dbReference>
<feature type="transmembrane region" description="Helical" evidence="5">
    <location>
        <begin position="326"/>
        <end position="344"/>
    </location>
</feature>
<dbReference type="PANTHER" id="PTHR10859">
    <property type="entry name" value="GLYCOSYL TRANSFERASE"/>
    <property type="match status" value="1"/>
</dbReference>
<keyword evidence="9" id="KW-1185">Reference proteome</keyword>